<reference evidence="1 2" key="1">
    <citation type="submission" date="2016-10" db="EMBL/GenBank/DDBJ databases">
        <title>Genome sequence of Streptomyces gilvigriseus MUSC 26.</title>
        <authorList>
            <person name="Lee L.-H."/>
            <person name="Ser H.-L."/>
        </authorList>
    </citation>
    <scope>NUCLEOTIDE SEQUENCE [LARGE SCALE GENOMIC DNA]</scope>
    <source>
        <strain evidence="1 2">MUSC 26</strain>
    </source>
</reference>
<gene>
    <name evidence="1" type="ORF">BIV57_20855</name>
</gene>
<evidence type="ECO:0000313" key="2">
    <source>
        <dbReference type="Proteomes" id="UP000243342"/>
    </source>
</evidence>
<protein>
    <recommendedName>
        <fullName evidence="3">TIGR04222 domain-containing membrane protein</fullName>
    </recommendedName>
</protein>
<sequence>METSAEHFAHRAGGPARVIDTAVVRLHLAGRITVTRTARVTVHHDTVAADSPALDAVLAAEARGRRSVSLAALRAAAADWPAVDALRGVSRRELRALRRQAPWEASPEEDGPRVLKVAVLGVRTGLTWDPRLRAVLLGGDCADRARRLVGQARRAARPARTVGHASRADELLLSHAADLGHDQQQCGGASHHG</sequence>
<dbReference type="Proteomes" id="UP000243342">
    <property type="component" value="Unassembled WGS sequence"/>
</dbReference>
<proteinExistence type="predicted"/>
<organism evidence="1 2">
    <name type="scientific">Mangrovactinospora gilvigrisea</name>
    <dbReference type="NCBI Taxonomy" id="1428644"/>
    <lineage>
        <taxon>Bacteria</taxon>
        <taxon>Bacillati</taxon>
        <taxon>Actinomycetota</taxon>
        <taxon>Actinomycetes</taxon>
        <taxon>Kitasatosporales</taxon>
        <taxon>Streptomycetaceae</taxon>
        <taxon>Mangrovactinospora</taxon>
    </lineage>
</organism>
<dbReference type="EMBL" id="MLCF01000144">
    <property type="protein sequence ID" value="OIV35574.1"/>
    <property type="molecule type" value="Genomic_DNA"/>
</dbReference>
<keyword evidence="2" id="KW-1185">Reference proteome</keyword>
<dbReference type="STRING" id="1428644.BIV57_20855"/>
<accession>A0A1J7BAD0</accession>
<dbReference type="AlphaFoldDB" id="A0A1J7BAD0"/>
<comment type="caution">
    <text evidence="1">The sequence shown here is derived from an EMBL/GenBank/DDBJ whole genome shotgun (WGS) entry which is preliminary data.</text>
</comment>
<evidence type="ECO:0008006" key="3">
    <source>
        <dbReference type="Google" id="ProtNLM"/>
    </source>
</evidence>
<name>A0A1J7BAD0_9ACTN</name>
<evidence type="ECO:0000313" key="1">
    <source>
        <dbReference type="EMBL" id="OIV35574.1"/>
    </source>
</evidence>